<dbReference type="AlphaFoldDB" id="A0A9D4ACF9"/>
<name>A0A9D4ACF9_9ROSI</name>
<gene>
    <name evidence="1" type="ORF">J1N35_012500</name>
</gene>
<protein>
    <submittedName>
        <fullName evidence="1">Uncharacterized protein</fullName>
    </submittedName>
</protein>
<keyword evidence="2" id="KW-1185">Reference proteome</keyword>
<evidence type="ECO:0000313" key="2">
    <source>
        <dbReference type="Proteomes" id="UP000828251"/>
    </source>
</evidence>
<accession>A0A9D4ACF9</accession>
<comment type="caution">
    <text evidence="1">The sequence shown here is derived from an EMBL/GenBank/DDBJ whole genome shotgun (WGS) entry which is preliminary data.</text>
</comment>
<organism evidence="1 2">
    <name type="scientific">Gossypium stocksii</name>
    <dbReference type="NCBI Taxonomy" id="47602"/>
    <lineage>
        <taxon>Eukaryota</taxon>
        <taxon>Viridiplantae</taxon>
        <taxon>Streptophyta</taxon>
        <taxon>Embryophyta</taxon>
        <taxon>Tracheophyta</taxon>
        <taxon>Spermatophyta</taxon>
        <taxon>Magnoliopsida</taxon>
        <taxon>eudicotyledons</taxon>
        <taxon>Gunneridae</taxon>
        <taxon>Pentapetalae</taxon>
        <taxon>rosids</taxon>
        <taxon>malvids</taxon>
        <taxon>Malvales</taxon>
        <taxon>Malvaceae</taxon>
        <taxon>Malvoideae</taxon>
        <taxon>Gossypium</taxon>
    </lineage>
</organism>
<reference evidence="1 2" key="1">
    <citation type="journal article" date="2021" name="Plant Biotechnol. J.">
        <title>Multi-omics assisted identification of the key and species-specific regulatory components of drought-tolerant mechanisms in Gossypium stocksii.</title>
        <authorList>
            <person name="Yu D."/>
            <person name="Ke L."/>
            <person name="Zhang D."/>
            <person name="Wu Y."/>
            <person name="Sun Y."/>
            <person name="Mei J."/>
            <person name="Sun J."/>
            <person name="Sun Y."/>
        </authorList>
    </citation>
    <scope>NUCLEOTIDE SEQUENCE [LARGE SCALE GENOMIC DNA]</scope>
    <source>
        <strain evidence="2">cv. E1</strain>
        <tissue evidence="1">Leaf</tissue>
    </source>
</reference>
<proteinExistence type="predicted"/>
<dbReference type="Proteomes" id="UP000828251">
    <property type="component" value="Unassembled WGS sequence"/>
</dbReference>
<dbReference type="OrthoDB" id="202840at2759"/>
<evidence type="ECO:0000313" key="1">
    <source>
        <dbReference type="EMBL" id="KAH1108732.1"/>
    </source>
</evidence>
<dbReference type="EMBL" id="JAIQCV010000004">
    <property type="protein sequence ID" value="KAH1108732.1"/>
    <property type="molecule type" value="Genomic_DNA"/>
</dbReference>
<sequence>MCLIELMSRINRLVPALIIALGAKSKDTKNAAIAGLEQGQVHLEAAASTKLSKEKALFGGENLG</sequence>